<dbReference type="HOGENOM" id="CLU_032651_0_0_1"/>
<dbReference type="eggNOG" id="ENOG502RXY8">
    <property type="taxonomic scope" value="Eukaryota"/>
</dbReference>
<evidence type="ECO:0000256" key="4">
    <source>
        <dbReference type="ARBA" id="ARBA00022695"/>
    </source>
</evidence>
<dbReference type="PANTHER" id="PTHR31285:SF0">
    <property type="entry name" value="NICOTINAMIDE MONONUCLEOTIDE ADENYLYLTRANSFERASE"/>
    <property type="match status" value="1"/>
</dbReference>
<evidence type="ECO:0000256" key="5">
    <source>
        <dbReference type="ARBA" id="ARBA00022741"/>
    </source>
</evidence>
<dbReference type="EMBL" id="CP003008">
    <property type="protein sequence ID" value="AEO61297.1"/>
    <property type="molecule type" value="Genomic_DNA"/>
</dbReference>
<dbReference type="GO" id="GO:0000309">
    <property type="term" value="F:nicotinamide-nucleotide adenylyltransferase activity"/>
    <property type="evidence" value="ECO:0007669"/>
    <property type="project" value="UniProtKB-EC"/>
</dbReference>
<keyword evidence="7" id="KW-0520">NAD</keyword>
<dbReference type="GO" id="GO:0005634">
    <property type="term" value="C:nucleus"/>
    <property type="evidence" value="ECO:0007669"/>
    <property type="project" value="TreeGrafter"/>
</dbReference>
<protein>
    <submittedName>
        <fullName evidence="9">Uncharacterized protein</fullName>
    </submittedName>
</protein>
<dbReference type="STRING" id="573729.G2QNS3"/>
<dbReference type="CDD" id="cd02165">
    <property type="entry name" value="NMNAT"/>
    <property type="match status" value="1"/>
</dbReference>
<keyword evidence="6" id="KW-0067">ATP-binding</keyword>
<dbReference type="RefSeq" id="XP_003666542.1">
    <property type="nucleotide sequence ID" value="XM_003666494.1"/>
</dbReference>
<comment type="catalytic activity">
    <reaction evidence="8">
        <text>beta-nicotinamide D-ribonucleotide + ATP + H(+) = diphosphate + NAD(+)</text>
        <dbReference type="Rhea" id="RHEA:21360"/>
        <dbReference type="ChEBI" id="CHEBI:14649"/>
        <dbReference type="ChEBI" id="CHEBI:15378"/>
        <dbReference type="ChEBI" id="CHEBI:30616"/>
        <dbReference type="ChEBI" id="CHEBI:33019"/>
        <dbReference type="ChEBI" id="CHEBI:57540"/>
        <dbReference type="EC" id="2.7.7.1"/>
    </reaction>
</comment>
<evidence type="ECO:0000256" key="3">
    <source>
        <dbReference type="ARBA" id="ARBA00022679"/>
    </source>
</evidence>
<evidence type="ECO:0000256" key="1">
    <source>
        <dbReference type="ARBA" id="ARBA00004790"/>
    </source>
</evidence>
<keyword evidence="5" id="KW-0547">Nucleotide-binding</keyword>
<keyword evidence="4" id="KW-0548">Nucleotidyltransferase</keyword>
<keyword evidence="10" id="KW-1185">Reference proteome</keyword>
<dbReference type="GO" id="GO:0016887">
    <property type="term" value="F:ATP hydrolysis activity"/>
    <property type="evidence" value="ECO:0007669"/>
    <property type="project" value="TreeGrafter"/>
</dbReference>
<keyword evidence="3" id="KW-0808">Transferase</keyword>
<evidence type="ECO:0000256" key="6">
    <source>
        <dbReference type="ARBA" id="ARBA00022840"/>
    </source>
</evidence>
<evidence type="ECO:0000313" key="10">
    <source>
        <dbReference type="Proteomes" id="UP000007322"/>
    </source>
</evidence>
<dbReference type="InterPro" id="IPR005248">
    <property type="entry name" value="NadD/NMNAT"/>
</dbReference>
<keyword evidence="2" id="KW-0662">Pyridine nucleotide biosynthesis</keyword>
<dbReference type="UniPathway" id="UPA00253">
    <property type="reaction ID" value="UER00600"/>
</dbReference>
<evidence type="ECO:0000256" key="2">
    <source>
        <dbReference type="ARBA" id="ARBA00022642"/>
    </source>
</evidence>
<dbReference type="GO" id="GO:0005524">
    <property type="term" value="F:ATP binding"/>
    <property type="evidence" value="ECO:0007669"/>
    <property type="project" value="UniProtKB-KW"/>
</dbReference>
<gene>
    <name evidence="9" type="ORF">MYCTH_2311300</name>
</gene>
<dbReference type="OMA" id="RLVMMEL"/>
<dbReference type="GO" id="GO:0005737">
    <property type="term" value="C:cytoplasm"/>
    <property type="evidence" value="ECO:0007669"/>
    <property type="project" value="TreeGrafter"/>
</dbReference>
<evidence type="ECO:0000256" key="7">
    <source>
        <dbReference type="ARBA" id="ARBA00023027"/>
    </source>
</evidence>
<dbReference type="SUPFAM" id="SSF52374">
    <property type="entry name" value="Nucleotidylyl transferase"/>
    <property type="match status" value="1"/>
</dbReference>
<reference evidence="9 10" key="1">
    <citation type="journal article" date="2011" name="Nat. Biotechnol.">
        <title>Comparative genomic analysis of the thermophilic biomass-degrading fungi Myceliophthora thermophila and Thielavia terrestris.</title>
        <authorList>
            <person name="Berka R.M."/>
            <person name="Grigoriev I.V."/>
            <person name="Otillar R."/>
            <person name="Salamov A."/>
            <person name="Grimwood J."/>
            <person name="Reid I."/>
            <person name="Ishmael N."/>
            <person name="John T."/>
            <person name="Darmond C."/>
            <person name="Moisan M.-C."/>
            <person name="Henrissat B."/>
            <person name="Coutinho P.M."/>
            <person name="Lombard V."/>
            <person name="Natvig D.O."/>
            <person name="Lindquist E."/>
            <person name="Schmutz J."/>
            <person name="Lucas S."/>
            <person name="Harris P."/>
            <person name="Powlowski J."/>
            <person name="Bellemare A."/>
            <person name="Taylor D."/>
            <person name="Butler G."/>
            <person name="de Vries R.P."/>
            <person name="Allijn I.E."/>
            <person name="van den Brink J."/>
            <person name="Ushinsky S."/>
            <person name="Storms R."/>
            <person name="Powell A.J."/>
            <person name="Paulsen I.T."/>
            <person name="Elbourne L.D.H."/>
            <person name="Baker S.E."/>
            <person name="Magnuson J."/>
            <person name="LaBoissiere S."/>
            <person name="Clutterbuck A.J."/>
            <person name="Martinez D."/>
            <person name="Wogulis M."/>
            <person name="de Leon A.L."/>
            <person name="Rey M.W."/>
            <person name="Tsang A."/>
        </authorList>
    </citation>
    <scope>NUCLEOTIDE SEQUENCE [LARGE SCALE GENOMIC DNA]</scope>
    <source>
        <strain evidence="10">ATCC 42464 / BCRC 31852 / DSM 1799</strain>
    </source>
</reference>
<dbReference type="GeneID" id="11506515"/>
<dbReference type="GO" id="GO:0009435">
    <property type="term" value="P:NAD+ biosynthetic process"/>
    <property type="evidence" value="ECO:0007669"/>
    <property type="project" value="UniProtKB-UniPathway"/>
</dbReference>
<accession>G2QNS3</accession>
<sequence>MSPPLSPSARLAASFFSRALSAFQSSGSKLQVICTAPPSLSHEGEPEALPPRVRPQILVVLDSSFNPPTRAHLHMATSAIRELLQKQGQCPDAIRLLLLLSVNNADKGVKPAAFDKRLAMMWAFAQDVQHDLRMSFGNRQAAPEAQGLSVDLGLATVPYFHEKSAALAEAGFYKGQRDPDDDLAETEQVFLVGYDTLVRIFNPKYYGPLEMASQVATAEPTPLQKALDPFFGRAKLRVTMRADDKWGGANEQVAYLENLLHAEGLNKVGGIRAWESRIEMADGHKAGTEVISSTYARAAAKKRDLGRLDLMVTPRVRWWIEQENLYLE</sequence>
<dbReference type="Proteomes" id="UP000007322">
    <property type="component" value="Chromosome 7"/>
</dbReference>
<name>G2QNS3_THET4</name>
<comment type="pathway">
    <text evidence="1">Cofactor biosynthesis; NAD(+) biosynthesis.</text>
</comment>
<organism evidence="9 10">
    <name type="scientific">Thermothelomyces thermophilus (strain ATCC 42464 / BCRC 31852 / DSM 1799)</name>
    <name type="common">Sporotrichum thermophile</name>
    <dbReference type="NCBI Taxonomy" id="573729"/>
    <lineage>
        <taxon>Eukaryota</taxon>
        <taxon>Fungi</taxon>
        <taxon>Dikarya</taxon>
        <taxon>Ascomycota</taxon>
        <taxon>Pezizomycotina</taxon>
        <taxon>Sordariomycetes</taxon>
        <taxon>Sordariomycetidae</taxon>
        <taxon>Sordariales</taxon>
        <taxon>Chaetomiaceae</taxon>
        <taxon>Thermothelomyces</taxon>
    </lineage>
</organism>
<evidence type="ECO:0000313" key="9">
    <source>
        <dbReference type="EMBL" id="AEO61297.1"/>
    </source>
</evidence>
<dbReference type="InParanoid" id="G2QNS3"/>
<dbReference type="VEuPathDB" id="FungiDB:MYCTH_2311300"/>
<proteinExistence type="predicted"/>
<dbReference type="FunCoup" id="G2QNS3">
    <property type="interactions" value="40"/>
</dbReference>
<evidence type="ECO:0000256" key="8">
    <source>
        <dbReference type="ARBA" id="ARBA00049001"/>
    </source>
</evidence>
<dbReference type="OrthoDB" id="5591297at2759"/>
<dbReference type="PANTHER" id="PTHR31285">
    <property type="entry name" value="NICOTINAMIDE MONONUCLEOTIDE ADENYLYLTRANSFERASE"/>
    <property type="match status" value="1"/>
</dbReference>
<dbReference type="KEGG" id="mtm:MYCTH_2311300"/>
<dbReference type="InterPro" id="IPR014729">
    <property type="entry name" value="Rossmann-like_a/b/a_fold"/>
</dbReference>
<dbReference type="AlphaFoldDB" id="G2QNS3"/>
<dbReference type="Gene3D" id="3.40.50.620">
    <property type="entry name" value="HUPs"/>
    <property type="match status" value="1"/>
</dbReference>